<dbReference type="EMBL" id="CP015285">
    <property type="protein sequence ID" value="ANC92423.1"/>
    <property type="molecule type" value="Genomic_DNA"/>
</dbReference>
<feature type="region of interest" description="Disordered" evidence="1">
    <location>
        <begin position="1"/>
        <end position="69"/>
    </location>
</feature>
<name>A0A160JHA5_9PROT</name>
<evidence type="ECO:0000256" key="1">
    <source>
        <dbReference type="SAM" id="MobiDB-lite"/>
    </source>
</evidence>
<reference evidence="2 3" key="1">
    <citation type="journal article" date="2013" name="Int. J. Syst. Evol. Microbiol.">
        <title>Azospirillum humicireducens sp. nov., a nitrogen-fixing bacterium isolated from a microbial fuel cell.</title>
        <authorList>
            <person name="Zhou S."/>
            <person name="Han L."/>
            <person name="Wang Y."/>
            <person name="Yang G."/>
            <person name="Zhuang L."/>
            <person name="Hu P."/>
        </authorList>
    </citation>
    <scope>NUCLEOTIDE SEQUENCE [LARGE SCALE GENOMIC DNA]</scope>
    <source>
        <strain evidence="2 3">SgZ-5</strain>
    </source>
</reference>
<evidence type="ECO:0000313" key="3">
    <source>
        <dbReference type="Proteomes" id="UP000077405"/>
    </source>
</evidence>
<dbReference type="KEGG" id="ahu:A6A40_11210"/>
<evidence type="ECO:0000313" key="2">
    <source>
        <dbReference type="EMBL" id="ANC92423.1"/>
    </source>
</evidence>
<dbReference type="RefSeq" id="WP_063635479.1">
    <property type="nucleotide sequence ID" value="NZ_CP015285.1"/>
</dbReference>
<gene>
    <name evidence="2" type="ORF">A6A40_11210</name>
</gene>
<proteinExistence type="predicted"/>
<protein>
    <submittedName>
        <fullName evidence="2">Uncharacterized protein</fullName>
    </submittedName>
</protein>
<organism evidence="2 3">
    <name type="scientific">Azospirillum humicireducens</name>
    <dbReference type="NCBI Taxonomy" id="1226968"/>
    <lineage>
        <taxon>Bacteria</taxon>
        <taxon>Pseudomonadati</taxon>
        <taxon>Pseudomonadota</taxon>
        <taxon>Alphaproteobacteria</taxon>
        <taxon>Rhodospirillales</taxon>
        <taxon>Azospirillaceae</taxon>
        <taxon>Azospirillum</taxon>
    </lineage>
</organism>
<dbReference type="Proteomes" id="UP000077405">
    <property type="component" value="Chromosome"/>
</dbReference>
<sequence>MPITDPGLSATPSNLSSGPFPGPHEDLPGVDLPGTDTPDLPDPGGPGTTDSPVPGNDLPPSRPTDPDFA</sequence>
<accession>A0A160JHA5</accession>
<keyword evidence="3" id="KW-1185">Reference proteome</keyword>
<dbReference type="OrthoDB" id="7307881at2"/>
<dbReference type="AlphaFoldDB" id="A0A160JHA5"/>